<name>A0A327YCW2_9RHOB</name>
<keyword evidence="3" id="KW-1185">Reference proteome</keyword>
<dbReference type="Proteomes" id="UP000249165">
    <property type="component" value="Unassembled WGS sequence"/>
</dbReference>
<dbReference type="AlphaFoldDB" id="A0A327YCW2"/>
<feature type="region of interest" description="Disordered" evidence="1">
    <location>
        <begin position="28"/>
        <end position="70"/>
    </location>
</feature>
<dbReference type="SUPFAM" id="SSF51395">
    <property type="entry name" value="FMN-linked oxidoreductases"/>
    <property type="match status" value="1"/>
</dbReference>
<reference evidence="2 3" key="1">
    <citation type="submission" date="2018-06" db="EMBL/GenBank/DDBJ databases">
        <title>Genomic Encyclopedia of Archaeal and Bacterial Type Strains, Phase II (KMG-II): from individual species to whole genera.</title>
        <authorList>
            <person name="Goeker M."/>
        </authorList>
    </citation>
    <scope>NUCLEOTIDE SEQUENCE [LARGE SCALE GENOMIC DNA]</scope>
    <source>
        <strain evidence="2 3">DSM 22011</strain>
    </source>
</reference>
<dbReference type="InterPro" id="IPR013785">
    <property type="entry name" value="Aldolase_TIM"/>
</dbReference>
<evidence type="ECO:0000313" key="3">
    <source>
        <dbReference type="Proteomes" id="UP000249165"/>
    </source>
</evidence>
<dbReference type="EMBL" id="QLMG01000013">
    <property type="protein sequence ID" value="RAK18321.1"/>
    <property type="molecule type" value="Genomic_DNA"/>
</dbReference>
<evidence type="ECO:0000313" key="2">
    <source>
        <dbReference type="EMBL" id="RAK18321.1"/>
    </source>
</evidence>
<comment type="caution">
    <text evidence="2">The sequence shown here is derived from an EMBL/GenBank/DDBJ whole genome shotgun (WGS) entry which is preliminary data.</text>
</comment>
<organism evidence="2 3">
    <name type="scientific">Salipiger aestuarii</name>
    <dbReference type="NCBI Taxonomy" id="568098"/>
    <lineage>
        <taxon>Bacteria</taxon>
        <taxon>Pseudomonadati</taxon>
        <taxon>Pseudomonadota</taxon>
        <taxon>Alphaproteobacteria</taxon>
        <taxon>Rhodobacterales</taxon>
        <taxon>Roseobacteraceae</taxon>
        <taxon>Salipiger</taxon>
    </lineage>
</organism>
<sequence length="213" mass="22790">MPHIDCLLLRSYQLKRLSLCTRIMNSGHEAASADDVMPKARSTAGHAERAGGGGVAGQPAGVQQHPHQQGRGGLPYIRQLPHACRGYGGAVMIEPTQLGRRTGGRGKGVRLSSGFSYRRREPARRAFPKPAKDWDIERISGDFPGATGRMKDAGMDGTGLQVFGHRPGQFWSPLAHDPDGPYGGQTLDSRIKPLTDVLAGIRARPSSGHARGA</sequence>
<gene>
    <name evidence="2" type="ORF">ATI53_101340</name>
</gene>
<evidence type="ECO:0000256" key="1">
    <source>
        <dbReference type="SAM" id="MobiDB-lite"/>
    </source>
</evidence>
<proteinExistence type="predicted"/>
<accession>A0A327YCW2</accession>
<dbReference type="Gene3D" id="3.20.20.70">
    <property type="entry name" value="Aldolase class I"/>
    <property type="match status" value="1"/>
</dbReference>
<protein>
    <submittedName>
        <fullName evidence="2">Uncharacterized protein</fullName>
    </submittedName>
</protein>